<dbReference type="Gene3D" id="3.30.450.40">
    <property type="match status" value="1"/>
</dbReference>
<dbReference type="PROSITE" id="PS50043">
    <property type="entry name" value="HTH_LUXR_2"/>
    <property type="match status" value="1"/>
</dbReference>
<dbReference type="GO" id="GO:0003677">
    <property type="term" value="F:DNA binding"/>
    <property type="evidence" value="ECO:0007669"/>
    <property type="project" value="InterPro"/>
</dbReference>
<dbReference type="SUPFAM" id="SSF46894">
    <property type="entry name" value="C-terminal effector domain of the bipartite response regulators"/>
    <property type="match status" value="1"/>
</dbReference>
<dbReference type="RefSeq" id="WP_038699178.1">
    <property type="nucleotide sequence ID" value="NZ_CP009286.1"/>
</dbReference>
<dbReference type="EMBL" id="CP009286">
    <property type="protein sequence ID" value="AIQ65824.1"/>
    <property type="molecule type" value="Genomic_DNA"/>
</dbReference>
<sequence>MSAGIWSGKKGYWYTVDEMTEEERRSFGHAVTDETHPAGTLHRLADALCSPFRLPPDRMVETLRDEIGGIASFIPIPFAAFLTDEHGFILDVISHSLPFRVSGLEVGYNLAKGSCGLNAVSLSMEKNGIGVVRGDEHTLPIFRNWNCVSAPLEWNGDIRGYIDLSFESDCRVEFAIPFVKLLSLNAASRLMVEERVLHERRKEHLEPLFEEFRLSPREKEIAQAWMARKSALYIANELGIAEGTVRNMVRSIYTKMNVGDRWQFMSKLAPPRSEYRN</sequence>
<dbReference type="Gene3D" id="1.10.10.10">
    <property type="entry name" value="Winged helix-like DNA-binding domain superfamily/Winged helix DNA-binding domain"/>
    <property type="match status" value="1"/>
</dbReference>
<evidence type="ECO:0000313" key="4">
    <source>
        <dbReference type="EMBL" id="AIQ65824.1"/>
    </source>
</evidence>
<dbReference type="InterPro" id="IPR000792">
    <property type="entry name" value="Tscrpt_reg_LuxR_C"/>
</dbReference>
<evidence type="ECO:0000313" key="5">
    <source>
        <dbReference type="Proteomes" id="UP000029507"/>
    </source>
</evidence>
<dbReference type="InterPro" id="IPR029016">
    <property type="entry name" value="GAF-like_dom_sf"/>
</dbReference>
<evidence type="ECO:0000259" key="3">
    <source>
        <dbReference type="PROSITE" id="PS50043"/>
    </source>
</evidence>
<organism evidence="4 5">
    <name type="scientific">Paenibacillus stellifer</name>
    <dbReference type="NCBI Taxonomy" id="169760"/>
    <lineage>
        <taxon>Bacteria</taxon>
        <taxon>Bacillati</taxon>
        <taxon>Bacillota</taxon>
        <taxon>Bacilli</taxon>
        <taxon>Bacillales</taxon>
        <taxon>Paenibacillaceae</taxon>
        <taxon>Paenibacillus</taxon>
    </lineage>
</organism>
<evidence type="ECO:0000256" key="2">
    <source>
        <dbReference type="ARBA" id="ARBA00023163"/>
    </source>
</evidence>
<name>A0A089NAD9_9BACL</name>
<dbReference type="InterPro" id="IPR016032">
    <property type="entry name" value="Sig_transdc_resp-reg_C-effctor"/>
</dbReference>
<feature type="domain" description="HTH luxR-type" evidence="3">
    <location>
        <begin position="207"/>
        <end position="272"/>
    </location>
</feature>
<dbReference type="HOGENOM" id="CLU_088266_0_0_9"/>
<dbReference type="OrthoDB" id="2646391at2"/>
<accession>A0A089NAD9</accession>
<evidence type="ECO:0000256" key="1">
    <source>
        <dbReference type="ARBA" id="ARBA00023015"/>
    </source>
</evidence>
<gene>
    <name evidence="4" type="ORF">PSTEL_24665</name>
</gene>
<reference evidence="4 5" key="1">
    <citation type="submission" date="2014-08" db="EMBL/GenBank/DDBJ databases">
        <title>Comparative genomics of the Paenibacillus odorifer group.</title>
        <authorList>
            <person name="den Bakker H.C."/>
            <person name="Tsai Y.-C."/>
            <person name="Martin N."/>
            <person name="Korlach J."/>
            <person name="Wiedmann M."/>
        </authorList>
    </citation>
    <scope>NUCLEOTIDE SEQUENCE [LARGE SCALE GENOMIC DNA]</scope>
    <source>
        <strain evidence="4 5">DSM 14472</strain>
    </source>
</reference>
<dbReference type="AlphaFoldDB" id="A0A089NAD9"/>
<dbReference type="InterPro" id="IPR036388">
    <property type="entry name" value="WH-like_DNA-bd_sf"/>
</dbReference>
<dbReference type="CDD" id="cd06170">
    <property type="entry name" value="LuxR_C_like"/>
    <property type="match status" value="1"/>
</dbReference>
<protein>
    <recommendedName>
        <fullName evidence="3">HTH luxR-type domain-containing protein</fullName>
    </recommendedName>
</protein>
<dbReference type="STRING" id="169760.PSTEL_24665"/>
<dbReference type="SMART" id="SM00421">
    <property type="entry name" value="HTH_LUXR"/>
    <property type="match status" value="1"/>
</dbReference>
<dbReference type="GO" id="GO:0045892">
    <property type="term" value="P:negative regulation of DNA-templated transcription"/>
    <property type="evidence" value="ECO:0007669"/>
    <property type="project" value="UniProtKB-ARBA"/>
</dbReference>
<keyword evidence="1" id="KW-0805">Transcription regulation</keyword>
<dbReference type="Pfam" id="PF00196">
    <property type="entry name" value="GerE"/>
    <property type="match status" value="1"/>
</dbReference>
<dbReference type="KEGG" id="pste:PSTEL_24665"/>
<dbReference type="Proteomes" id="UP000029507">
    <property type="component" value="Chromosome"/>
</dbReference>
<keyword evidence="2" id="KW-0804">Transcription</keyword>
<proteinExistence type="predicted"/>
<keyword evidence="5" id="KW-1185">Reference proteome</keyword>